<name>A0A6A7NCR7_9BURK</name>
<feature type="compositionally biased region" description="Polar residues" evidence="1">
    <location>
        <begin position="276"/>
        <end position="293"/>
    </location>
</feature>
<evidence type="ECO:0000313" key="3">
    <source>
        <dbReference type="Proteomes" id="UP000440498"/>
    </source>
</evidence>
<reference evidence="2 3" key="1">
    <citation type="submission" date="2019-10" db="EMBL/GenBank/DDBJ databases">
        <title>Two novel species isolated from a subtropical stream in China.</title>
        <authorList>
            <person name="Lu H."/>
        </authorList>
    </citation>
    <scope>NUCLEOTIDE SEQUENCE [LARGE SCALE GENOMIC DNA]</scope>
    <source>
        <strain evidence="2 3">FT29W</strain>
    </source>
</reference>
<dbReference type="EMBL" id="WHUG01000018">
    <property type="protein sequence ID" value="MQA42157.1"/>
    <property type="molecule type" value="Genomic_DNA"/>
</dbReference>
<evidence type="ECO:0000313" key="2">
    <source>
        <dbReference type="EMBL" id="MQA42157.1"/>
    </source>
</evidence>
<feature type="region of interest" description="Disordered" evidence="1">
    <location>
        <begin position="15"/>
        <end position="35"/>
    </location>
</feature>
<keyword evidence="3" id="KW-1185">Reference proteome</keyword>
<dbReference type="AlphaFoldDB" id="A0A6A7NCR7"/>
<feature type="compositionally biased region" description="Polar residues" evidence="1">
    <location>
        <begin position="185"/>
        <end position="196"/>
    </location>
</feature>
<feature type="region of interest" description="Disordered" evidence="1">
    <location>
        <begin position="265"/>
        <end position="319"/>
    </location>
</feature>
<accession>A0A6A7NCR7</accession>
<protein>
    <submittedName>
        <fullName evidence="2">Uncharacterized protein</fullName>
    </submittedName>
</protein>
<dbReference type="RefSeq" id="WP_152841293.1">
    <property type="nucleotide sequence ID" value="NZ_WHUG01000018.1"/>
</dbReference>
<gene>
    <name evidence="2" type="ORF">GEV02_28855</name>
</gene>
<sequence>MSILPALGARTLPASLYGANPHNDGKTAGTSAARQVKPVDSSPISLSNDGLEKHVASVGNSTVDFAQDFLGSFAKSLFGDAAKDAVINFDSASLDASSTLAVGVQHSSGPNGSSDAAAFQLTDSSHFIGKGTITTADGRKFDFEVEVQYDAELSGAASQTTSTNSDKANSDKANDAAAKRPVASNGASADNLPTVQVPNIDFPGTLADLFKLIGRDLQSALSTGDNSPSKTSDGIDRNTLRSLSLRLLNLVDSKDTNTYTAPTAADKAKSVADAYGSQTAAPQPGTNAGTSATPAPADDPISLAPAANDAAPGAKDATS</sequence>
<comment type="caution">
    <text evidence="2">The sequence shown here is derived from an EMBL/GenBank/DDBJ whole genome shotgun (WGS) entry which is preliminary data.</text>
</comment>
<dbReference type="Proteomes" id="UP000440498">
    <property type="component" value="Unassembled WGS sequence"/>
</dbReference>
<evidence type="ECO:0000256" key="1">
    <source>
        <dbReference type="SAM" id="MobiDB-lite"/>
    </source>
</evidence>
<feature type="compositionally biased region" description="Basic and acidic residues" evidence="1">
    <location>
        <begin position="168"/>
        <end position="178"/>
    </location>
</feature>
<feature type="compositionally biased region" description="Low complexity" evidence="1">
    <location>
        <begin position="304"/>
        <end position="319"/>
    </location>
</feature>
<proteinExistence type="predicted"/>
<feature type="region of interest" description="Disordered" evidence="1">
    <location>
        <begin position="154"/>
        <end position="196"/>
    </location>
</feature>
<organism evidence="2 3">
    <name type="scientific">Rugamonas aquatica</name>
    <dbReference type="NCBI Taxonomy" id="2743357"/>
    <lineage>
        <taxon>Bacteria</taxon>
        <taxon>Pseudomonadati</taxon>
        <taxon>Pseudomonadota</taxon>
        <taxon>Betaproteobacteria</taxon>
        <taxon>Burkholderiales</taxon>
        <taxon>Oxalobacteraceae</taxon>
        <taxon>Telluria group</taxon>
        <taxon>Rugamonas</taxon>
    </lineage>
</organism>